<keyword evidence="7 9" id="KW-0808">Transferase</keyword>
<dbReference type="PIRSF" id="PIRSF000484">
    <property type="entry name" value="NAPRT"/>
    <property type="match status" value="1"/>
</dbReference>
<dbReference type="OrthoDB" id="9770610at2"/>
<evidence type="ECO:0000256" key="9">
    <source>
        <dbReference type="RuleBase" id="RU365100"/>
    </source>
</evidence>
<dbReference type="FunFam" id="3.20.20.70:FF:000076">
    <property type="entry name" value="Nicotinate phosphoribosyltransferase"/>
    <property type="match status" value="1"/>
</dbReference>
<reference evidence="13 14" key="1">
    <citation type="submission" date="2019-07" db="EMBL/GenBank/DDBJ databases">
        <title>Whole genome shotgun sequence of Enterococcus thailandicus NBRC 101867.</title>
        <authorList>
            <person name="Hosoyama A."/>
            <person name="Uohara A."/>
            <person name="Ohji S."/>
            <person name="Ichikawa N."/>
        </authorList>
    </citation>
    <scope>NUCLEOTIDE SEQUENCE [LARGE SCALE GENOMIC DNA]</scope>
    <source>
        <strain evidence="13 14">NBRC 101867</strain>
    </source>
</reference>
<feature type="domain" description="Nicotinate/nicotinamide phosphoribosyltransferase" evidence="10">
    <location>
        <begin position="158"/>
        <end position="345"/>
    </location>
</feature>
<dbReference type="UniPathway" id="UPA00253">
    <property type="reaction ID" value="UER00457"/>
</dbReference>
<comment type="caution">
    <text evidence="13">The sequence shown here is derived from an EMBL/GenBank/DDBJ whole genome shotgun (WGS) entry which is preliminary data.</text>
</comment>
<dbReference type="Pfam" id="PF17956">
    <property type="entry name" value="NAPRTase_C"/>
    <property type="match status" value="1"/>
</dbReference>
<evidence type="ECO:0000259" key="10">
    <source>
        <dbReference type="Pfam" id="PF04095"/>
    </source>
</evidence>
<dbReference type="GO" id="GO:0005829">
    <property type="term" value="C:cytosol"/>
    <property type="evidence" value="ECO:0007669"/>
    <property type="project" value="TreeGrafter"/>
</dbReference>
<dbReference type="NCBIfam" id="NF006694">
    <property type="entry name" value="PRK09243.1-1"/>
    <property type="match status" value="1"/>
</dbReference>
<evidence type="ECO:0000256" key="2">
    <source>
        <dbReference type="ARBA" id="ARBA00010897"/>
    </source>
</evidence>
<evidence type="ECO:0000256" key="1">
    <source>
        <dbReference type="ARBA" id="ARBA00004952"/>
    </source>
</evidence>
<organism evidence="13 14">
    <name type="scientific">Enterococcus thailandicus</name>
    <dbReference type="NCBI Taxonomy" id="417368"/>
    <lineage>
        <taxon>Bacteria</taxon>
        <taxon>Bacillati</taxon>
        <taxon>Bacillota</taxon>
        <taxon>Bacilli</taxon>
        <taxon>Lactobacillales</taxon>
        <taxon>Enterococcaceae</taxon>
        <taxon>Enterococcus</taxon>
    </lineage>
</organism>
<comment type="PTM">
    <text evidence="9">Transiently phosphorylated on a His residue during the reaction cycle. Phosphorylation strongly increases the affinity for substrates and increases the rate of nicotinate D-ribonucleotide production. Dephosphorylation regenerates the low-affinity form of the enzyme, leading to product release.</text>
</comment>
<keyword evidence="4" id="KW-0597">Phosphoprotein</keyword>
<dbReference type="Proteomes" id="UP000321361">
    <property type="component" value="Unassembled WGS sequence"/>
</dbReference>
<comment type="pathway">
    <text evidence="1 9">Cofactor biosynthesis; NAD(+) biosynthesis; nicotinate D-ribonucleotide from nicotinate: step 1/1.</text>
</comment>
<feature type="domain" description="Nicotinate phosphoribosyltransferase N-terminal" evidence="11">
    <location>
        <begin position="12"/>
        <end position="136"/>
    </location>
</feature>
<dbReference type="NCBIfam" id="NF006695">
    <property type="entry name" value="PRK09243.1-2"/>
    <property type="match status" value="1"/>
</dbReference>
<evidence type="ECO:0000256" key="4">
    <source>
        <dbReference type="ARBA" id="ARBA00022553"/>
    </source>
</evidence>
<proteinExistence type="inferred from homology"/>
<dbReference type="GO" id="GO:0034355">
    <property type="term" value="P:NAD+ biosynthetic process via the salvage pathway"/>
    <property type="evidence" value="ECO:0007669"/>
    <property type="project" value="TreeGrafter"/>
</dbReference>
<dbReference type="Pfam" id="PF17767">
    <property type="entry name" value="NAPRTase_N"/>
    <property type="match status" value="1"/>
</dbReference>
<dbReference type="GO" id="GO:0004516">
    <property type="term" value="F:nicotinate phosphoribosyltransferase activity"/>
    <property type="evidence" value="ECO:0007669"/>
    <property type="project" value="UniProtKB-UniRule"/>
</dbReference>
<evidence type="ECO:0000256" key="3">
    <source>
        <dbReference type="ARBA" id="ARBA00013236"/>
    </source>
</evidence>
<evidence type="ECO:0000256" key="5">
    <source>
        <dbReference type="ARBA" id="ARBA00022598"/>
    </source>
</evidence>
<dbReference type="InterPro" id="IPR006405">
    <property type="entry name" value="Nic_PRibTrfase_pncB"/>
</dbReference>
<comment type="function">
    <text evidence="9">Catalyzes the first step in the biosynthesis of NAD from nicotinic acid, the ATP-dependent synthesis of beta-nicotinate D-ribonucleotide from nicotinate and 5-phospho-D-ribose 1-phosphate.</text>
</comment>
<dbReference type="NCBIfam" id="TIGR01513">
    <property type="entry name" value="NAPRTase_put"/>
    <property type="match status" value="1"/>
</dbReference>
<feature type="domain" description="Nicotinate phosphoribosyltransferase C-terminal" evidence="12">
    <location>
        <begin position="362"/>
        <end position="471"/>
    </location>
</feature>
<gene>
    <name evidence="13" type="primary">pncB</name>
    <name evidence="13" type="ORF">ETH01_15730</name>
</gene>
<keyword evidence="5 9" id="KW-0436">Ligase</keyword>
<dbReference type="SUPFAM" id="SSF51690">
    <property type="entry name" value="Nicotinate/Quinolinate PRTase C-terminal domain-like"/>
    <property type="match status" value="1"/>
</dbReference>
<evidence type="ECO:0000313" key="14">
    <source>
        <dbReference type="Proteomes" id="UP000321361"/>
    </source>
</evidence>
<dbReference type="NCBIfam" id="NF006697">
    <property type="entry name" value="PRK09243.1-4"/>
    <property type="match status" value="1"/>
</dbReference>
<evidence type="ECO:0000259" key="11">
    <source>
        <dbReference type="Pfam" id="PF17767"/>
    </source>
</evidence>
<dbReference type="AlphaFoldDB" id="A0A510WDU4"/>
<keyword evidence="6 9" id="KW-0662">Pyridine nucleotide biosynthesis</keyword>
<evidence type="ECO:0000313" key="13">
    <source>
        <dbReference type="EMBL" id="GEK37286.1"/>
    </source>
</evidence>
<dbReference type="PANTHER" id="PTHR11098:SF1">
    <property type="entry name" value="NICOTINATE PHOSPHORIBOSYLTRANSFERASE"/>
    <property type="match status" value="1"/>
</dbReference>
<sequence>MNKIYPDDSLTLHTDLYQINMMQTYWELGRADLHAVFECYFREMPFNHGYAVFAGLERLVQYLENLTFSESDIDYLREVGNYPEGFLTYLKEFEFKATVRSMLEGEIVFNNEPLIQVEGPLAHCQLVETALLNMVNFQTLIATKAARIKSVIGDDPLLEFGTRRAQELDAAVWGTRAAFIGGADATSNVRAGKIFGIPASGTHAHSLVQSYGNDYDAFMAYAKTHKDCVFLVDTYNTLKSGVPSAIRVAREMGDKINFQGVRIDSGDMAYISKRVREQLDAAGFTEAKIYASNDLDEATILNLKMQKAKIDVWGVGTKLITAYDQPALGAVFKLVSIENEEGKMIDTIKLSSNAEKVTTPGKKQVWRITRNFDGKSEGDYVTLWNEDPRKEEEIFMFHPVHTFINKTVRDFSARPMLQDIFVEGKLVYSLPSLNEIKDYARENLDSLWEEYKRDLNPQKYPVDLSTECWNHKMSIMERMKKSVADLHNEA</sequence>
<dbReference type="InterPro" id="IPR041619">
    <property type="entry name" value="NAPRTase_C"/>
</dbReference>
<dbReference type="EC" id="6.3.4.21" evidence="3 9"/>
<name>A0A510WDU4_ENTTH</name>
<dbReference type="Pfam" id="PF04095">
    <property type="entry name" value="NAPRTase"/>
    <property type="match status" value="1"/>
</dbReference>
<dbReference type="InterPro" id="IPR041525">
    <property type="entry name" value="N/Namide_PRibTrfase"/>
</dbReference>
<dbReference type="NCBIfam" id="NF009131">
    <property type="entry name" value="PRK12484.1"/>
    <property type="match status" value="1"/>
</dbReference>
<comment type="catalytic activity">
    <reaction evidence="8 9">
        <text>5-phospho-alpha-D-ribose 1-diphosphate + nicotinate + ATP + H2O = nicotinate beta-D-ribonucleotide + ADP + phosphate + diphosphate</text>
        <dbReference type="Rhea" id="RHEA:36163"/>
        <dbReference type="ChEBI" id="CHEBI:15377"/>
        <dbReference type="ChEBI" id="CHEBI:30616"/>
        <dbReference type="ChEBI" id="CHEBI:32544"/>
        <dbReference type="ChEBI" id="CHEBI:33019"/>
        <dbReference type="ChEBI" id="CHEBI:43474"/>
        <dbReference type="ChEBI" id="CHEBI:57502"/>
        <dbReference type="ChEBI" id="CHEBI:58017"/>
        <dbReference type="ChEBI" id="CHEBI:456216"/>
        <dbReference type="EC" id="6.3.4.21"/>
    </reaction>
</comment>
<dbReference type="GO" id="GO:0047280">
    <property type="term" value="F:nicotinamide phosphoribosyltransferase activity"/>
    <property type="evidence" value="ECO:0007669"/>
    <property type="project" value="UniProtKB-ARBA"/>
</dbReference>
<dbReference type="CDD" id="cd01570">
    <property type="entry name" value="NAPRTase_A"/>
    <property type="match status" value="1"/>
</dbReference>
<comment type="similarity">
    <text evidence="2 9">Belongs to the NAPRTase family.</text>
</comment>
<dbReference type="RefSeq" id="WP_071869112.1">
    <property type="nucleotide sequence ID" value="NZ_BJUG01000007.1"/>
</dbReference>
<dbReference type="InterPro" id="IPR013785">
    <property type="entry name" value="Aldolase_TIM"/>
</dbReference>
<evidence type="ECO:0000256" key="6">
    <source>
        <dbReference type="ARBA" id="ARBA00022642"/>
    </source>
</evidence>
<protein>
    <recommendedName>
        <fullName evidence="3 9">Nicotinate phosphoribosyltransferase</fullName>
        <ecNumber evidence="3 9">6.3.4.21</ecNumber>
    </recommendedName>
</protein>
<dbReference type="PANTHER" id="PTHR11098">
    <property type="entry name" value="NICOTINATE PHOSPHORIBOSYLTRANSFERASE"/>
    <property type="match status" value="1"/>
</dbReference>
<dbReference type="InterPro" id="IPR007229">
    <property type="entry name" value="Nic_PRibTrfase-Fam"/>
</dbReference>
<dbReference type="Gene3D" id="3.20.140.10">
    <property type="entry name" value="nicotinate phosphoribosyltransferase"/>
    <property type="match status" value="1"/>
</dbReference>
<dbReference type="Gene3D" id="3.20.20.70">
    <property type="entry name" value="Aldolase class I"/>
    <property type="match status" value="1"/>
</dbReference>
<evidence type="ECO:0000259" key="12">
    <source>
        <dbReference type="Pfam" id="PF17956"/>
    </source>
</evidence>
<dbReference type="InterPro" id="IPR040727">
    <property type="entry name" value="NAPRTase_N"/>
</dbReference>
<accession>A0A510WDU4</accession>
<keyword evidence="13" id="KW-0328">Glycosyltransferase</keyword>
<dbReference type="SUPFAM" id="SSF54675">
    <property type="entry name" value="Nicotinate/Quinolinate PRTase N-terminal domain-like"/>
    <property type="match status" value="1"/>
</dbReference>
<dbReference type="EMBL" id="BJUG01000007">
    <property type="protein sequence ID" value="GEK37286.1"/>
    <property type="molecule type" value="Genomic_DNA"/>
</dbReference>
<evidence type="ECO:0000256" key="7">
    <source>
        <dbReference type="ARBA" id="ARBA00022679"/>
    </source>
</evidence>
<dbReference type="InterPro" id="IPR036068">
    <property type="entry name" value="Nicotinate_pribotase-like_C"/>
</dbReference>
<evidence type="ECO:0000256" key="8">
    <source>
        <dbReference type="ARBA" id="ARBA00048668"/>
    </source>
</evidence>